<evidence type="ECO:0000313" key="3">
    <source>
        <dbReference type="Proteomes" id="UP000664658"/>
    </source>
</evidence>
<feature type="non-terminal residue" evidence="2">
    <location>
        <position position="1"/>
    </location>
</feature>
<comment type="caution">
    <text evidence="2">The sequence shown here is derived from an EMBL/GenBank/DDBJ whole genome shotgun (WGS) entry which is preliminary data.</text>
</comment>
<dbReference type="EMBL" id="JAFNAA010000408">
    <property type="protein sequence ID" value="MBO1110184.1"/>
    <property type="molecule type" value="Genomic_DNA"/>
</dbReference>
<proteinExistence type="predicted"/>
<organism evidence="2 3">
    <name type="scientific">Plesiomonas shigelloides</name>
    <name type="common">Aeromonas shigelloides</name>
    <dbReference type="NCBI Taxonomy" id="703"/>
    <lineage>
        <taxon>Bacteria</taxon>
        <taxon>Pseudomonadati</taxon>
        <taxon>Pseudomonadota</taxon>
        <taxon>Gammaproteobacteria</taxon>
        <taxon>Enterobacterales</taxon>
        <taxon>Enterobacteriaceae</taxon>
        <taxon>Plesiomonas</taxon>
    </lineage>
</organism>
<protein>
    <submittedName>
        <fullName evidence="2">DUF417 family protein</fullName>
    </submittedName>
</protein>
<keyword evidence="1" id="KW-0472">Membrane</keyword>
<dbReference type="AlphaFoldDB" id="A0A8I2B3N5"/>
<feature type="transmembrane region" description="Helical" evidence="1">
    <location>
        <begin position="62"/>
        <end position="80"/>
    </location>
</feature>
<evidence type="ECO:0000313" key="2">
    <source>
        <dbReference type="EMBL" id="MBO1110184.1"/>
    </source>
</evidence>
<gene>
    <name evidence="2" type="ORF">J2R62_18940</name>
</gene>
<dbReference type="Proteomes" id="UP000664658">
    <property type="component" value="Unassembled WGS sequence"/>
</dbReference>
<keyword evidence="1" id="KW-1133">Transmembrane helix</keyword>
<evidence type="ECO:0000256" key="1">
    <source>
        <dbReference type="SAM" id="Phobius"/>
    </source>
</evidence>
<accession>A0A8I2B3N5</accession>
<reference evidence="2" key="1">
    <citation type="submission" date="2021-03" db="EMBL/GenBank/DDBJ databases">
        <title>Plesiomonas shigelloides zfcc0051, isolated from zebrafish feces.</title>
        <authorList>
            <person name="Vanderhoek Z."/>
            <person name="Gaulke C."/>
        </authorList>
    </citation>
    <scope>NUCLEOTIDE SEQUENCE</scope>
    <source>
        <strain evidence="2">Zfcc0051</strain>
    </source>
</reference>
<sequence length="90" mass="9525">TLRVLTGVGVVVGLWRPEMGYWSSGSAAIACGVTSRLLLTSAGAWKVVDCGLTSVLVSFEELVVLGGAGVFVSVWVGWVWRRDDKRAAEG</sequence>
<name>A0A8I2B3N5_PLESH</name>
<keyword evidence="1" id="KW-0812">Transmembrane</keyword>